<dbReference type="SUPFAM" id="SSF53335">
    <property type="entry name" value="S-adenosyl-L-methionine-dependent methyltransferases"/>
    <property type="match status" value="1"/>
</dbReference>
<name>A0ABU6FEV3_9ACTN</name>
<dbReference type="InterPro" id="IPR013216">
    <property type="entry name" value="Methyltransf_11"/>
</dbReference>
<reference evidence="2 3" key="1">
    <citation type="submission" date="2022-10" db="EMBL/GenBank/DDBJ databases">
        <authorList>
            <person name="Xie J."/>
            <person name="Shen N."/>
        </authorList>
    </citation>
    <scope>NUCLEOTIDE SEQUENCE [LARGE SCALE GENOMIC DNA]</scope>
    <source>
        <strain evidence="2 3">YIM65594</strain>
    </source>
</reference>
<keyword evidence="2" id="KW-0489">Methyltransferase</keyword>
<evidence type="ECO:0000313" key="3">
    <source>
        <dbReference type="Proteomes" id="UP001354931"/>
    </source>
</evidence>
<dbReference type="Gene3D" id="3.40.50.150">
    <property type="entry name" value="Vaccinia Virus protein VP39"/>
    <property type="match status" value="1"/>
</dbReference>
<proteinExistence type="predicted"/>
<gene>
    <name evidence="2" type="ORF">OKJ99_34215</name>
</gene>
<evidence type="ECO:0000259" key="1">
    <source>
        <dbReference type="Pfam" id="PF08241"/>
    </source>
</evidence>
<feature type="domain" description="Methyltransferase type 11" evidence="1">
    <location>
        <begin position="54"/>
        <end position="149"/>
    </location>
</feature>
<sequence length="228" mass="25433">MHRTAPSHLTDYWDRYKPQHLHEGPPPEVDAFEWTQYPGHGPGAELLGSPATALELGCAEGREAVVLARSGVHVTALDFAPAQVSRARRWWKQVPGLEVREAEACSYLAYTRTQFDAIYSVWGAVWFTDPEQLLPLVVGRLRPGGVFAFSQAEPVAEYGPQPMRGKWLEGGDSELTVLRWQYTPESWADLLKRHGFTHIDAKVLPAPEPDRLGTLIVRAERPAGLPHP</sequence>
<dbReference type="Pfam" id="PF08241">
    <property type="entry name" value="Methyltransf_11"/>
    <property type="match status" value="1"/>
</dbReference>
<organism evidence="2 3">
    <name type="scientific">Streptomyces endophyticus</name>
    <dbReference type="NCBI Taxonomy" id="714166"/>
    <lineage>
        <taxon>Bacteria</taxon>
        <taxon>Bacillati</taxon>
        <taxon>Actinomycetota</taxon>
        <taxon>Actinomycetes</taxon>
        <taxon>Kitasatosporales</taxon>
        <taxon>Streptomycetaceae</taxon>
        <taxon>Streptomyces</taxon>
    </lineage>
</organism>
<accession>A0ABU6FEV3</accession>
<evidence type="ECO:0000313" key="2">
    <source>
        <dbReference type="EMBL" id="MEB8342562.1"/>
    </source>
</evidence>
<dbReference type="PANTHER" id="PTHR43861">
    <property type="entry name" value="TRANS-ACONITATE 2-METHYLTRANSFERASE-RELATED"/>
    <property type="match status" value="1"/>
</dbReference>
<dbReference type="EMBL" id="JAOZYC010000166">
    <property type="protein sequence ID" value="MEB8342562.1"/>
    <property type="molecule type" value="Genomic_DNA"/>
</dbReference>
<dbReference type="RefSeq" id="WP_326022096.1">
    <property type="nucleotide sequence ID" value="NZ_JAOZYC010000166.1"/>
</dbReference>
<comment type="caution">
    <text evidence="2">The sequence shown here is derived from an EMBL/GenBank/DDBJ whole genome shotgun (WGS) entry which is preliminary data.</text>
</comment>
<dbReference type="GO" id="GO:0032259">
    <property type="term" value="P:methylation"/>
    <property type="evidence" value="ECO:0007669"/>
    <property type="project" value="UniProtKB-KW"/>
</dbReference>
<keyword evidence="3" id="KW-1185">Reference proteome</keyword>
<dbReference type="InterPro" id="IPR029063">
    <property type="entry name" value="SAM-dependent_MTases_sf"/>
</dbReference>
<dbReference type="CDD" id="cd02440">
    <property type="entry name" value="AdoMet_MTases"/>
    <property type="match status" value="1"/>
</dbReference>
<dbReference type="Proteomes" id="UP001354931">
    <property type="component" value="Unassembled WGS sequence"/>
</dbReference>
<keyword evidence="2" id="KW-0808">Transferase</keyword>
<protein>
    <submittedName>
        <fullName evidence="2">Class I SAM-dependent methyltransferase</fullName>
    </submittedName>
</protein>
<dbReference type="GO" id="GO:0008168">
    <property type="term" value="F:methyltransferase activity"/>
    <property type="evidence" value="ECO:0007669"/>
    <property type="project" value="UniProtKB-KW"/>
</dbReference>